<keyword evidence="3" id="KW-1185">Reference proteome</keyword>
<accession>A0ABT7QZZ4</accession>
<organism evidence="2 3">
    <name type="scientific">Sulfurovum zhangzhouensis</name>
    <dbReference type="NCBI Taxonomy" id="3019067"/>
    <lineage>
        <taxon>Bacteria</taxon>
        <taxon>Pseudomonadati</taxon>
        <taxon>Campylobacterota</taxon>
        <taxon>Epsilonproteobacteria</taxon>
        <taxon>Campylobacterales</taxon>
        <taxon>Sulfurovaceae</taxon>
        <taxon>Sulfurovum</taxon>
    </lineage>
</organism>
<feature type="transmembrane region" description="Helical" evidence="1">
    <location>
        <begin position="43"/>
        <end position="64"/>
    </location>
</feature>
<dbReference type="EMBL" id="JAQIBD010000003">
    <property type="protein sequence ID" value="MDM5272415.1"/>
    <property type="molecule type" value="Genomic_DNA"/>
</dbReference>
<feature type="transmembrane region" description="Helical" evidence="1">
    <location>
        <begin position="20"/>
        <end position="37"/>
    </location>
</feature>
<dbReference type="Proteomes" id="UP001169069">
    <property type="component" value="Unassembled WGS sequence"/>
</dbReference>
<keyword evidence="1" id="KW-0472">Membrane</keyword>
<dbReference type="RefSeq" id="WP_289414218.1">
    <property type="nucleotide sequence ID" value="NZ_JAQIBD010000003.1"/>
</dbReference>
<protein>
    <recommendedName>
        <fullName evidence="4">DUF58 domain-containing protein</fullName>
    </recommendedName>
</protein>
<reference evidence="2" key="1">
    <citation type="submission" date="2023-01" db="EMBL/GenBank/DDBJ databases">
        <title>Sulfurovum sp. zt1-1 genome assembly.</title>
        <authorList>
            <person name="Wang J."/>
        </authorList>
    </citation>
    <scope>NUCLEOTIDE SEQUENCE</scope>
    <source>
        <strain evidence="2">Zt1-1</strain>
    </source>
</reference>
<evidence type="ECO:0000313" key="2">
    <source>
        <dbReference type="EMBL" id="MDM5272415.1"/>
    </source>
</evidence>
<evidence type="ECO:0000313" key="3">
    <source>
        <dbReference type="Proteomes" id="UP001169069"/>
    </source>
</evidence>
<dbReference type="PANTHER" id="PTHR34351:SF1">
    <property type="entry name" value="SLR1927 PROTEIN"/>
    <property type="match status" value="1"/>
</dbReference>
<sequence length="289" mass="32689">MLSLRTLNQTRKRLKQKATLGSLIVVLMLFGLFLEAYMHNFNLVYIVLFFVFALAFVASPFGIYNMSGLTLTFQSSDRLFAKETSNIYLALTNNKSAESFALKLKCMDQGLLIPSLKAHSKEVFTLSLSPDKRGKLNIGNCLLQSLFPLATIRFLLPLKLAVSKVVYPRPKGTSLEAFLSRQKGRYGQESDFEGITPYTSNAPLSKIHWPSVAKGESALKKFAYEIPLEQLNFDFFAAGENDESRLSQLTLWILECEAQNLEFQVQMPQENLNSKRMSIDEILEKLALY</sequence>
<gene>
    <name evidence="2" type="ORF">PGH07_09510</name>
</gene>
<evidence type="ECO:0008006" key="4">
    <source>
        <dbReference type="Google" id="ProtNLM"/>
    </source>
</evidence>
<evidence type="ECO:0000256" key="1">
    <source>
        <dbReference type="SAM" id="Phobius"/>
    </source>
</evidence>
<proteinExistence type="predicted"/>
<dbReference type="PANTHER" id="PTHR34351">
    <property type="entry name" value="SLR1927 PROTEIN-RELATED"/>
    <property type="match status" value="1"/>
</dbReference>
<keyword evidence="1" id="KW-0812">Transmembrane</keyword>
<name>A0ABT7QZZ4_9BACT</name>
<keyword evidence="1" id="KW-1133">Transmembrane helix</keyword>
<comment type="caution">
    <text evidence="2">The sequence shown here is derived from an EMBL/GenBank/DDBJ whole genome shotgun (WGS) entry which is preliminary data.</text>
</comment>